<proteinExistence type="predicted"/>
<dbReference type="SUPFAM" id="SSF54001">
    <property type="entry name" value="Cysteine proteinases"/>
    <property type="match status" value="1"/>
</dbReference>
<evidence type="ECO:0000313" key="3">
    <source>
        <dbReference type="Proteomes" id="UP000267003"/>
    </source>
</evidence>
<keyword evidence="3" id="KW-1185">Reference proteome</keyword>
<name>A0A3A8R6R9_9BACT</name>
<dbReference type="AlphaFoldDB" id="A0A3A8R6R9"/>
<reference evidence="3" key="1">
    <citation type="submission" date="2018-09" db="EMBL/GenBank/DDBJ databases">
        <authorList>
            <person name="Livingstone P.G."/>
            <person name="Whitworth D.E."/>
        </authorList>
    </citation>
    <scope>NUCLEOTIDE SEQUENCE [LARGE SCALE GENOMIC DNA]</scope>
    <source>
        <strain evidence="3">AB050A</strain>
    </source>
</reference>
<dbReference type="OrthoDB" id="5649223at2"/>
<evidence type="ECO:0000256" key="1">
    <source>
        <dbReference type="SAM" id="MobiDB-lite"/>
    </source>
</evidence>
<feature type="compositionally biased region" description="Basic and acidic residues" evidence="1">
    <location>
        <begin position="79"/>
        <end position="93"/>
    </location>
</feature>
<comment type="caution">
    <text evidence="2">The sequence shown here is derived from an EMBL/GenBank/DDBJ whole genome shotgun (WGS) entry which is preliminary data.</text>
</comment>
<dbReference type="Gene3D" id="3.90.70.120">
    <property type="match status" value="1"/>
</dbReference>
<sequence>MLRCSVCREIFPEFIKKPPRRMRRGEAALQRRLHQKYACDFHVPFPLKRPKGLSFRSSRNKNAPARVISLRELKPEGTHAHTYTRSDKSKNHGPEFIPYKPSDPPLTWNKTAKQFERQRPTPANVSGFKNFLETLDVPDDLPRQTRESWSADSLLYDSILRHENRNVRFLAKELSHPSVYVANDYPCLHIDVGRLIQGKIQDETYINRFVEYAASILNGYLDFFAFKAGFFMPCVVRSSFGFLTPTTAETRSSIRLSLGIAPTGYLNCVLDALRRFLKDLQVFITQGLKEPVDVPFFRSTPYVDYRNLTQAPFKANSTVQDYLTQKADKKKGLLEDAQRTFSGSSLATRKGYEALAEGGNGIIRAVKAVLDDSLWSVTGTAKKPTLSFNASGGLERYALDLESLEAPCEYASHDDSDFLELTNLLLQRTRTLYDPMEDDQFSRWKAAVFATEKAVLEGVGTLRMVEDDDDGAGSDSDEEFEVPTSQPNTVRKMLHQKLIVQNGMNAISIAMHCARFWLQDVWAQEIHVIDKLPLDKLQSVTIGGKAYDVKSLGAAKHKFVPNPGKQVDYVNPTKRKLTMDTGDVLLLTQNASVKHTALLESRADLVSVYLEQMYFEAPHLLDIHRWTKRTKTLSGAQVVLMDVNHCETGRPSGVADTLFDLRTVPTRSLDLASHRVVVLDVTSATTEQMNRLIRQFVRGADPKALLMLVDSGLKHQQLGSDRNAYGTVRFISNLNRRKQVESLQEEAKKLPAYQPQGALSHSVRRGFKALGATPSFQSIWRPKTNRDALLKVPSPFKPSDARPTPRDVEGLADILALAVSLKSTAKATKPPVMPAHVTSGSFSQFDIPGAGSACSPICILAMAKLLHAPDALDMDGVNDVVIQGAALYQGIVAGIEGARYFATHVQSLKGEKILEGIHLNPYETPDAILNDLGLAWGGQQTCGRLSLASTLFNLFSKSNAPQGLAIVIGGYTVSVTRVGGVFCLFDSHGFGNIQGAFLEKHANLSTLLRRLGEMIEARLPRGESLSLSRFTPT</sequence>
<dbReference type="InterPro" id="IPR038765">
    <property type="entry name" value="Papain-like_cys_pep_sf"/>
</dbReference>
<organism evidence="2 3">
    <name type="scientific">Corallococcus aberystwythensis</name>
    <dbReference type="NCBI Taxonomy" id="2316722"/>
    <lineage>
        <taxon>Bacteria</taxon>
        <taxon>Pseudomonadati</taxon>
        <taxon>Myxococcota</taxon>
        <taxon>Myxococcia</taxon>
        <taxon>Myxococcales</taxon>
        <taxon>Cystobacterineae</taxon>
        <taxon>Myxococcaceae</taxon>
        <taxon>Corallococcus</taxon>
    </lineage>
</organism>
<protein>
    <submittedName>
        <fullName evidence="2">Uncharacterized protein</fullName>
    </submittedName>
</protein>
<dbReference type="EMBL" id="RAWK01000019">
    <property type="protein sequence ID" value="RKH72942.1"/>
    <property type="molecule type" value="Genomic_DNA"/>
</dbReference>
<feature type="region of interest" description="Disordered" evidence="1">
    <location>
        <begin position="79"/>
        <end position="103"/>
    </location>
</feature>
<gene>
    <name evidence="2" type="ORF">D7W81_04965</name>
</gene>
<dbReference type="Proteomes" id="UP000267003">
    <property type="component" value="Unassembled WGS sequence"/>
</dbReference>
<accession>A0A3A8R6R9</accession>
<evidence type="ECO:0000313" key="2">
    <source>
        <dbReference type="EMBL" id="RKH72942.1"/>
    </source>
</evidence>
<dbReference type="RefSeq" id="WP_120554155.1">
    <property type="nucleotide sequence ID" value="NZ_RAWK01000019.1"/>
</dbReference>